<dbReference type="Gene3D" id="3.30.460.10">
    <property type="entry name" value="Beta Polymerase, domain 2"/>
    <property type="match status" value="1"/>
</dbReference>
<dbReference type="RefSeq" id="WP_077292277.1">
    <property type="nucleotide sequence ID" value="NZ_CP019630.1"/>
</dbReference>
<reference evidence="2 3" key="1">
    <citation type="submission" date="2017-02" db="EMBL/GenBank/DDBJ databases">
        <authorList>
            <person name="Jeong S."/>
        </authorList>
    </citation>
    <scope>NUCLEOTIDE SEQUENCE [LARGE SCALE GENOMIC DNA]</scope>
    <source>
        <strain evidence="2 3">RMAR6-6</strain>
    </source>
</reference>
<dbReference type="CDD" id="cd05399">
    <property type="entry name" value="NT_Rel-Spo_like"/>
    <property type="match status" value="1"/>
</dbReference>
<gene>
    <name evidence="2" type="ORF">B0E33_20660</name>
</gene>
<dbReference type="InterPro" id="IPR043519">
    <property type="entry name" value="NT_sf"/>
</dbReference>
<dbReference type="Pfam" id="PF04607">
    <property type="entry name" value="RelA_SpoT"/>
    <property type="match status" value="1"/>
</dbReference>
<evidence type="ECO:0000259" key="1">
    <source>
        <dbReference type="SMART" id="SM00954"/>
    </source>
</evidence>
<evidence type="ECO:0000313" key="2">
    <source>
        <dbReference type="EMBL" id="AQQ05680.1"/>
    </source>
</evidence>
<dbReference type="Gene3D" id="1.10.287.860">
    <property type="entry name" value="Nucleotidyltransferase"/>
    <property type="match status" value="1"/>
</dbReference>
<dbReference type="InterPro" id="IPR007685">
    <property type="entry name" value="RelA_SpoT"/>
</dbReference>
<organism evidence="2 3">
    <name type="scientific">Roseibium algicola</name>
    <dbReference type="NCBI Taxonomy" id="2857014"/>
    <lineage>
        <taxon>Bacteria</taxon>
        <taxon>Pseudomonadati</taxon>
        <taxon>Pseudomonadota</taxon>
        <taxon>Alphaproteobacteria</taxon>
        <taxon>Hyphomicrobiales</taxon>
        <taxon>Stappiaceae</taxon>
        <taxon>Roseibium</taxon>
    </lineage>
</organism>
<evidence type="ECO:0000313" key="3">
    <source>
        <dbReference type="Proteomes" id="UP000188174"/>
    </source>
</evidence>
<dbReference type="PANTHER" id="PTHR41773:SF1">
    <property type="entry name" value="RELA_SPOT DOMAIN-CONTAINING PROTEIN"/>
    <property type="match status" value="1"/>
</dbReference>
<accession>A0ABN4X1X6</accession>
<dbReference type="Proteomes" id="UP000188174">
    <property type="component" value="Chromosome"/>
</dbReference>
<dbReference type="SUPFAM" id="SSF81301">
    <property type="entry name" value="Nucleotidyltransferase"/>
    <property type="match status" value="1"/>
</dbReference>
<sequence length="359" mass="40682">MSEYSDKLRASYEAARGIYEQFTRRNEALLREVLAEGEDFYAIEARTKDLASFETKVDQPEKEQKYKDFTEITDLSGLRIICYLEEDVDRVCARLAELYEIDIQHSVNKNDQLDPNQFGYRSRHFVVRFTEERGSLMENAKFNGLKAEIQVRTILQHAWAAIDWKLRYKNPADVPQQLRRRVFRVSALLELVDDEFSSLSTSVAEVRKEYGRKVDAGDLTIAVDRESVDIFIEKDADLEALVKQAENVGFAIAPNHPNARDPYGGLTSTASRAGIATIDEIKAKIADVVERRDETLSKVVAAWKAPDHPPRLVMSKAGLARLAIVLSVGTEQAIRLIEEMPFGEKLQGALMKLLKDNLS</sequence>
<protein>
    <recommendedName>
        <fullName evidence="1">RelA/SpoT domain-containing protein</fullName>
    </recommendedName>
</protein>
<dbReference type="PANTHER" id="PTHR41773">
    <property type="entry name" value="GTP PYROPHOSPHATASE-RELATED"/>
    <property type="match status" value="1"/>
</dbReference>
<feature type="domain" description="RelA/SpoT" evidence="1">
    <location>
        <begin position="45"/>
        <end position="174"/>
    </location>
</feature>
<proteinExistence type="predicted"/>
<name>A0ABN4X1X6_9HYPH</name>
<keyword evidence="3" id="KW-1185">Reference proteome</keyword>
<dbReference type="SMART" id="SM00954">
    <property type="entry name" value="RelA_SpoT"/>
    <property type="match status" value="1"/>
</dbReference>
<dbReference type="EMBL" id="CP019630">
    <property type="protein sequence ID" value="AQQ05680.1"/>
    <property type="molecule type" value="Genomic_DNA"/>
</dbReference>